<dbReference type="GeneID" id="24590834"/>
<feature type="domain" description="C2H2-type" evidence="8">
    <location>
        <begin position="329"/>
        <end position="358"/>
    </location>
</feature>
<proteinExistence type="predicted"/>
<dbReference type="GO" id="GO:0000981">
    <property type="term" value="F:DNA-binding transcription factor activity, RNA polymerase II-specific"/>
    <property type="evidence" value="ECO:0007669"/>
    <property type="project" value="TreeGrafter"/>
</dbReference>
<comment type="caution">
    <text evidence="9">The sequence shown here is derived from an EMBL/GenBank/DDBJ whole genome shotgun (WGS) entry which is preliminary data.</text>
</comment>
<evidence type="ECO:0000256" key="5">
    <source>
        <dbReference type="ARBA" id="ARBA00022833"/>
    </source>
</evidence>
<dbReference type="KEGG" id="shx:MS3_00001082"/>
<evidence type="ECO:0000256" key="6">
    <source>
        <dbReference type="ARBA" id="ARBA00023242"/>
    </source>
</evidence>
<dbReference type="AlphaFoldDB" id="A0A922LML6"/>
<dbReference type="InterPro" id="IPR036236">
    <property type="entry name" value="Znf_C2H2_sf"/>
</dbReference>
<reference evidence="9" key="3">
    <citation type="submission" date="2021-06" db="EMBL/GenBank/DDBJ databases">
        <title>Chromosome-level genome assembly for S. haematobium.</title>
        <authorList>
            <person name="Stroehlein A.J."/>
        </authorList>
    </citation>
    <scope>NUCLEOTIDE SEQUENCE</scope>
</reference>
<dbReference type="GO" id="GO:0005634">
    <property type="term" value="C:nucleus"/>
    <property type="evidence" value="ECO:0007669"/>
    <property type="project" value="UniProtKB-SubCell"/>
</dbReference>
<evidence type="ECO:0000256" key="7">
    <source>
        <dbReference type="PROSITE-ProRule" id="PRU00042"/>
    </source>
</evidence>
<dbReference type="SMART" id="SM00355">
    <property type="entry name" value="ZnF_C2H2"/>
    <property type="match status" value="5"/>
</dbReference>
<comment type="subcellular location">
    <subcellularLocation>
        <location evidence="1">Nucleus</location>
    </subcellularLocation>
</comment>
<dbReference type="EMBL" id="AMPZ03000002">
    <property type="protein sequence ID" value="KAH9589929.1"/>
    <property type="molecule type" value="Genomic_DNA"/>
</dbReference>
<dbReference type="PANTHER" id="PTHR45718">
    <property type="entry name" value="TRANSCRIPTIONAL ACTIVATOR CUBITUS INTERRUPTUS"/>
    <property type="match status" value="1"/>
</dbReference>
<dbReference type="Pfam" id="PF00096">
    <property type="entry name" value="zf-C2H2"/>
    <property type="match status" value="3"/>
</dbReference>
<sequence>MNWSTPSKYSNEQNQSDLFIENNTDYFPCYTLSNMKFLEKIVYPFQSEVVQNESKMFLHNQKQHNINSTSQEYEMLDQLCSVENYQDYYIEKYPHYYSLTSTSLSESINSQSINKGRVSFADKLYGSCSLCIINNNNSNLGNENNNYTKLQDDYTDLKAIPTCLKYYHSTSNYQQYSIQNYLCDQTTNEMYKYKQIPDYFNSDKCDNSKDVKQISMELNEEGISVVGTKTLICQWKSCRLTFTDHKSFVNHIESSHVTSHISNKEYYCYWEGCRRQLKPFNARYKLIVHLRIHSGDRPNKCTYPGCVKAFSRLENLKIHIRSHTGERPFICQQDGCDRTFSNSSDRAKHQRTHIHTKPYACKVIGCTKRYTDPSSLRKHSKSHSIFELSQSSKNDVNTECKLSKNVKLNCPNQLNILTQNQKTIISQGDINYPQRYYPENNTVSYNIYGSFNDTVPSYCIQNNLKLSNRNCTNIQSDNMRKITNDLPCSNISSHQSTVDVNSPSQWDSYFDRLNSYKIDHTSKLKYHWNDDSTYTHHHHHHHHHHQHIKQY</sequence>
<dbReference type="InterPro" id="IPR043359">
    <property type="entry name" value="GLI-like"/>
</dbReference>
<dbReference type="FunFam" id="3.30.160.60:FF:000048">
    <property type="entry name" value="GLI family zinc finger 3"/>
    <property type="match status" value="1"/>
</dbReference>
<organism evidence="9 10">
    <name type="scientific">Schistosoma haematobium</name>
    <name type="common">Blood fluke</name>
    <dbReference type="NCBI Taxonomy" id="6185"/>
    <lineage>
        <taxon>Eukaryota</taxon>
        <taxon>Metazoa</taxon>
        <taxon>Spiralia</taxon>
        <taxon>Lophotrochozoa</taxon>
        <taxon>Platyhelminthes</taxon>
        <taxon>Trematoda</taxon>
        <taxon>Digenea</taxon>
        <taxon>Strigeidida</taxon>
        <taxon>Schistosomatoidea</taxon>
        <taxon>Schistosomatidae</taxon>
        <taxon>Schistosoma</taxon>
    </lineage>
</organism>
<reference evidence="9" key="2">
    <citation type="journal article" date="2019" name="Gigascience">
        <title>High-quality Schistosoma haematobium genome achieved by single-molecule and long-range sequencing.</title>
        <authorList>
            <person name="Stroehlein A.J."/>
            <person name="Korhonen P.K."/>
            <person name="Chong T.M."/>
            <person name="Lim Y.L."/>
            <person name="Chan K.G."/>
            <person name="Webster B."/>
            <person name="Rollinson D."/>
            <person name="Brindley P.J."/>
            <person name="Gasser R.B."/>
            <person name="Young N.D."/>
        </authorList>
    </citation>
    <scope>NUCLEOTIDE SEQUENCE</scope>
</reference>
<evidence type="ECO:0000313" key="9">
    <source>
        <dbReference type="EMBL" id="KAH9589929.1"/>
    </source>
</evidence>
<name>A0A922LML6_SCHHA</name>
<dbReference type="PROSITE" id="PS00028">
    <property type="entry name" value="ZINC_FINGER_C2H2_1"/>
    <property type="match status" value="4"/>
</dbReference>
<dbReference type="InterPro" id="IPR013087">
    <property type="entry name" value="Znf_C2H2_type"/>
</dbReference>
<dbReference type="SUPFAM" id="SSF57667">
    <property type="entry name" value="beta-beta-alpha zinc fingers"/>
    <property type="match status" value="3"/>
</dbReference>
<keyword evidence="5" id="KW-0862">Zinc</keyword>
<keyword evidence="4 7" id="KW-0863">Zinc-finger</keyword>
<feature type="domain" description="C2H2-type" evidence="8">
    <location>
        <begin position="359"/>
        <end position="384"/>
    </location>
</feature>
<protein>
    <recommendedName>
        <fullName evidence="8">C2H2-type domain-containing protein</fullName>
    </recommendedName>
</protein>
<dbReference type="PROSITE" id="PS50157">
    <property type="entry name" value="ZINC_FINGER_C2H2_2"/>
    <property type="match status" value="4"/>
</dbReference>
<keyword evidence="3" id="KW-0677">Repeat</keyword>
<keyword evidence="2" id="KW-0479">Metal-binding</keyword>
<evidence type="ECO:0000256" key="2">
    <source>
        <dbReference type="ARBA" id="ARBA00022723"/>
    </source>
</evidence>
<accession>A0A922LML6</accession>
<dbReference type="Pfam" id="PF23561">
    <property type="entry name" value="zf-C2H2_15"/>
    <property type="match status" value="1"/>
</dbReference>
<dbReference type="FunFam" id="3.30.160.60:FF:000359">
    <property type="entry name" value="GLIS family zinc finger 2"/>
    <property type="match status" value="1"/>
</dbReference>
<dbReference type="InterPro" id="IPR056436">
    <property type="entry name" value="Znf-C2H2_ZIC1-5/GLI1-3-like"/>
</dbReference>
<dbReference type="FunFam" id="3.30.160.60:FF:001102">
    <property type="entry name" value="Transcription factor IIIA"/>
    <property type="match status" value="1"/>
</dbReference>
<evidence type="ECO:0000256" key="4">
    <source>
        <dbReference type="ARBA" id="ARBA00022771"/>
    </source>
</evidence>
<evidence type="ECO:0000313" key="10">
    <source>
        <dbReference type="Proteomes" id="UP000471633"/>
    </source>
</evidence>
<dbReference type="CTD" id="24590834"/>
<keyword evidence="10" id="KW-1185">Reference proteome</keyword>
<evidence type="ECO:0000259" key="8">
    <source>
        <dbReference type="PROSITE" id="PS50157"/>
    </source>
</evidence>
<reference evidence="9" key="1">
    <citation type="journal article" date="2012" name="Nat. Genet.">
        <title>Whole-genome sequence of Schistosoma haematobium.</title>
        <authorList>
            <person name="Young N.D."/>
            <person name="Jex A.R."/>
            <person name="Li B."/>
            <person name="Liu S."/>
            <person name="Yang L."/>
            <person name="Xiong Z."/>
            <person name="Li Y."/>
            <person name="Cantacessi C."/>
            <person name="Hall R.S."/>
            <person name="Xu X."/>
            <person name="Chen F."/>
            <person name="Wu X."/>
            <person name="Zerlotini A."/>
            <person name="Oliveira G."/>
            <person name="Hofmann A."/>
            <person name="Zhang G."/>
            <person name="Fang X."/>
            <person name="Kang Y."/>
            <person name="Campbell B.E."/>
            <person name="Loukas A."/>
            <person name="Ranganathan S."/>
            <person name="Rollinson D."/>
            <person name="Rinaldi G."/>
            <person name="Brindley P.J."/>
            <person name="Yang H."/>
            <person name="Wang J."/>
            <person name="Wang J."/>
            <person name="Gasser R.B."/>
        </authorList>
    </citation>
    <scope>NUCLEOTIDE SEQUENCE</scope>
</reference>
<dbReference type="Gene3D" id="3.30.160.60">
    <property type="entry name" value="Classic Zinc Finger"/>
    <property type="match status" value="4"/>
</dbReference>
<dbReference type="Proteomes" id="UP000471633">
    <property type="component" value="Unassembled WGS sequence"/>
</dbReference>
<evidence type="ECO:0000256" key="1">
    <source>
        <dbReference type="ARBA" id="ARBA00004123"/>
    </source>
</evidence>
<dbReference type="RefSeq" id="XP_051070446.1">
    <property type="nucleotide sequence ID" value="XM_051208593.1"/>
</dbReference>
<evidence type="ECO:0000256" key="3">
    <source>
        <dbReference type="ARBA" id="ARBA00022737"/>
    </source>
</evidence>
<dbReference type="GO" id="GO:0008270">
    <property type="term" value="F:zinc ion binding"/>
    <property type="evidence" value="ECO:0007669"/>
    <property type="project" value="UniProtKB-KW"/>
</dbReference>
<keyword evidence="6" id="KW-0539">Nucleus</keyword>
<gene>
    <name evidence="9" type="ORF">MS3_00001082</name>
</gene>
<feature type="domain" description="C2H2-type" evidence="8">
    <location>
        <begin position="299"/>
        <end position="328"/>
    </location>
</feature>
<feature type="domain" description="C2H2-type" evidence="8">
    <location>
        <begin position="266"/>
        <end position="298"/>
    </location>
</feature>
<dbReference type="PANTHER" id="PTHR45718:SF7">
    <property type="entry name" value="C2H2-TYPE DOMAIN-CONTAINING PROTEIN"/>
    <property type="match status" value="1"/>
</dbReference>
<reference evidence="9" key="4">
    <citation type="journal article" date="2022" name="PLoS Pathog.">
        <title>Chromosome-level genome of Schistosoma haematobium underpins genome-wide explorations of molecular variation.</title>
        <authorList>
            <person name="Stroehlein A.J."/>
            <person name="Korhonen P.K."/>
            <person name="Lee V.V."/>
            <person name="Ralph S.A."/>
            <person name="Mentink-Kane M."/>
            <person name="You H."/>
            <person name="McManus D.P."/>
            <person name="Tchuente L.T."/>
            <person name="Stothard J.R."/>
            <person name="Kaur P."/>
            <person name="Dudchenko O."/>
            <person name="Aiden E.L."/>
            <person name="Yang B."/>
            <person name="Yang H."/>
            <person name="Emery A.M."/>
            <person name="Webster B.L."/>
            <person name="Brindley P.J."/>
            <person name="Rollinson D."/>
            <person name="Chang B.C.H."/>
            <person name="Gasser R.B."/>
            <person name="Young N.D."/>
        </authorList>
    </citation>
    <scope>NUCLEOTIDE SEQUENCE</scope>
</reference>
<dbReference type="GO" id="GO:0000978">
    <property type="term" value="F:RNA polymerase II cis-regulatory region sequence-specific DNA binding"/>
    <property type="evidence" value="ECO:0007669"/>
    <property type="project" value="TreeGrafter"/>
</dbReference>
<dbReference type="FunFam" id="3.30.160.60:FF:000031">
    <property type="entry name" value="GLI family zinc finger 3"/>
    <property type="match status" value="1"/>
</dbReference>